<comment type="caution">
    <text evidence="6">The sequence shown here is derived from an EMBL/GenBank/DDBJ whole genome shotgun (WGS) entry which is preliminary data.</text>
</comment>
<reference evidence="7" key="1">
    <citation type="submission" date="2016-08" db="EMBL/GenBank/DDBJ databases">
        <authorList>
            <person name="Tokovenko B."/>
            <person name="Kalinowski J."/>
        </authorList>
    </citation>
    <scope>NUCLEOTIDE SEQUENCE [LARGE SCALE GENOMIC DNA]</scope>
    <source>
        <strain evidence="7">UTMC102</strain>
    </source>
</reference>
<dbReference type="Proteomes" id="UP000189004">
    <property type="component" value="Unassembled WGS sequence"/>
</dbReference>
<accession>A0A1V3C285</accession>
<keyword evidence="3" id="KW-0238">DNA-binding</keyword>
<dbReference type="Gene3D" id="1.10.1660.10">
    <property type="match status" value="1"/>
</dbReference>
<feature type="domain" description="HTH merR-type" evidence="5">
    <location>
        <begin position="1"/>
        <end position="68"/>
    </location>
</feature>
<keyword evidence="7" id="KW-1185">Reference proteome</keyword>
<sequence>MRIGELSERTGASRRSLRYYEQQGLLYSRRTGKEWREYDEDAVVRVRNIRELLDAGLTVADLRPLAPCLGEALDPEYCHRVLEIYNSRLTELDRRISDLSDHRERLLGRIGNR</sequence>
<dbReference type="InterPro" id="IPR047057">
    <property type="entry name" value="MerR_fam"/>
</dbReference>
<evidence type="ECO:0000313" key="6">
    <source>
        <dbReference type="EMBL" id="OOC54914.1"/>
    </source>
</evidence>
<dbReference type="PANTHER" id="PTHR30204">
    <property type="entry name" value="REDOX-CYCLING DRUG-SENSING TRANSCRIPTIONAL ACTIVATOR SOXR"/>
    <property type="match status" value="1"/>
</dbReference>
<dbReference type="GO" id="GO:0003677">
    <property type="term" value="F:DNA binding"/>
    <property type="evidence" value="ECO:0007669"/>
    <property type="project" value="UniProtKB-KW"/>
</dbReference>
<keyword evidence="2" id="KW-0805">Transcription regulation</keyword>
<dbReference type="SMART" id="SM00422">
    <property type="entry name" value="HTH_MERR"/>
    <property type="match status" value="1"/>
</dbReference>
<dbReference type="InterPro" id="IPR000551">
    <property type="entry name" value="MerR-type_HTH_dom"/>
</dbReference>
<gene>
    <name evidence="6" type="ORF">NOSIN_14825</name>
</gene>
<dbReference type="PRINTS" id="PR00040">
    <property type="entry name" value="HTHMERR"/>
</dbReference>
<evidence type="ECO:0000313" key="7">
    <source>
        <dbReference type="Proteomes" id="UP000189004"/>
    </source>
</evidence>
<evidence type="ECO:0000256" key="3">
    <source>
        <dbReference type="ARBA" id="ARBA00023125"/>
    </source>
</evidence>
<dbReference type="PANTHER" id="PTHR30204:SF69">
    <property type="entry name" value="MERR-FAMILY TRANSCRIPTIONAL REGULATOR"/>
    <property type="match status" value="1"/>
</dbReference>
<dbReference type="STRING" id="501010.NOSIN_14825"/>
<evidence type="ECO:0000256" key="1">
    <source>
        <dbReference type="ARBA" id="ARBA00022491"/>
    </source>
</evidence>
<dbReference type="RefSeq" id="WP_077691335.1">
    <property type="nucleotide sequence ID" value="NZ_MCOK01000001.1"/>
</dbReference>
<organism evidence="6 7">
    <name type="scientific">Nocardiopsis sinuspersici</name>
    <dbReference type="NCBI Taxonomy" id="501010"/>
    <lineage>
        <taxon>Bacteria</taxon>
        <taxon>Bacillati</taxon>
        <taxon>Actinomycetota</taxon>
        <taxon>Actinomycetes</taxon>
        <taxon>Streptosporangiales</taxon>
        <taxon>Nocardiopsidaceae</taxon>
        <taxon>Nocardiopsis</taxon>
    </lineage>
</organism>
<keyword evidence="4" id="KW-0804">Transcription</keyword>
<dbReference type="Pfam" id="PF13411">
    <property type="entry name" value="MerR_1"/>
    <property type="match status" value="1"/>
</dbReference>
<dbReference type="InterPro" id="IPR009061">
    <property type="entry name" value="DNA-bd_dom_put_sf"/>
</dbReference>
<evidence type="ECO:0000259" key="5">
    <source>
        <dbReference type="PROSITE" id="PS50937"/>
    </source>
</evidence>
<dbReference type="EMBL" id="MCOK01000001">
    <property type="protein sequence ID" value="OOC54914.1"/>
    <property type="molecule type" value="Genomic_DNA"/>
</dbReference>
<protein>
    <recommendedName>
        <fullName evidence="5">HTH merR-type domain-containing protein</fullName>
    </recommendedName>
</protein>
<name>A0A1V3C285_9ACTN</name>
<dbReference type="AlphaFoldDB" id="A0A1V3C285"/>
<dbReference type="GO" id="GO:0003700">
    <property type="term" value="F:DNA-binding transcription factor activity"/>
    <property type="evidence" value="ECO:0007669"/>
    <property type="project" value="InterPro"/>
</dbReference>
<evidence type="ECO:0000256" key="2">
    <source>
        <dbReference type="ARBA" id="ARBA00023015"/>
    </source>
</evidence>
<keyword evidence="1" id="KW-0678">Repressor</keyword>
<dbReference type="OrthoDB" id="5296483at2"/>
<proteinExistence type="predicted"/>
<evidence type="ECO:0000256" key="4">
    <source>
        <dbReference type="ARBA" id="ARBA00023163"/>
    </source>
</evidence>
<dbReference type="SUPFAM" id="SSF46955">
    <property type="entry name" value="Putative DNA-binding domain"/>
    <property type="match status" value="1"/>
</dbReference>
<dbReference type="PROSITE" id="PS50937">
    <property type="entry name" value="HTH_MERR_2"/>
    <property type="match status" value="1"/>
</dbReference>